<dbReference type="SUPFAM" id="SSF56112">
    <property type="entry name" value="Protein kinase-like (PK-like)"/>
    <property type="match status" value="1"/>
</dbReference>
<dbReference type="InterPro" id="IPR002575">
    <property type="entry name" value="Aminoglycoside_PTrfase"/>
</dbReference>
<dbReference type="InterPro" id="IPR011009">
    <property type="entry name" value="Kinase-like_dom_sf"/>
</dbReference>
<feature type="domain" description="Aminoglycoside phosphotransferase" evidence="1">
    <location>
        <begin position="21"/>
        <end position="256"/>
    </location>
</feature>
<proteinExistence type="predicted"/>
<dbReference type="AlphaFoldDB" id="A0AAE3ZGW0"/>
<dbReference type="InterPro" id="IPR051678">
    <property type="entry name" value="AGP_Transferase"/>
</dbReference>
<keyword evidence="2" id="KW-0808">Transferase</keyword>
<dbReference type="Gene3D" id="3.90.1200.10">
    <property type="match status" value="1"/>
</dbReference>
<accession>A0AAE3ZGW0</accession>
<dbReference type="Proteomes" id="UP001180845">
    <property type="component" value="Unassembled WGS sequence"/>
</dbReference>
<reference evidence="2" key="1">
    <citation type="submission" date="2023-07" db="EMBL/GenBank/DDBJ databases">
        <title>Sequencing the genomes of 1000 actinobacteria strains.</title>
        <authorList>
            <person name="Klenk H.-P."/>
        </authorList>
    </citation>
    <scope>NUCLEOTIDE SEQUENCE</scope>
    <source>
        <strain evidence="2">DSM 45977</strain>
    </source>
</reference>
<comment type="caution">
    <text evidence="2">The sequence shown here is derived from an EMBL/GenBank/DDBJ whole genome shotgun (WGS) entry which is preliminary data.</text>
</comment>
<evidence type="ECO:0000313" key="2">
    <source>
        <dbReference type="EMBL" id="MDR7302729.1"/>
    </source>
</evidence>
<keyword evidence="3" id="KW-1185">Reference proteome</keyword>
<keyword evidence="2" id="KW-0418">Kinase</keyword>
<evidence type="ECO:0000259" key="1">
    <source>
        <dbReference type="Pfam" id="PF01636"/>
    </source>
</evidence>
<gene>
    <name evidence="2" type="ORF">JOF55_002910</name>
</gene>
<dbReference type="Pfam" id="PF01636">
    <property type="entry name" value="APH"/>
    <property type="match status" value="1"/>
</dbReference>
<evidence type="ECO:0000313" key="3">
    <source>
        <dbReference type="Proteomes" id="UP001180845"/>
    </source>
</evidence>
<sequence length="313" mass="33844">MRTQEVHGIAAALGSHVMATRTLAGGFSHETCLLTLTDGQVVVRLGDADPAIEGTVMDMARRYVPVPQVLLTVPATDERTRPAMVLEHVAGTPLSRVLSEGEHSGTDLAELGAEVGRVVAGIGAATFDRRGFFADEALTIPAERPWSRQLPEIAVNCMAATPRARLDRATRAAWVDLCTTHAPSLVDIDHHTRLVHSDINPKNILVARTCSGWRVNALLDWEFSYSGCPYADAANMVRFGVDYPACFLDGFRAAFADQQPADLPLLEQWAYLGRVLDMFALSDLVTRPVGHPIAEQAAQQIRGWVTAGVPDSG</sequence>
<dbReference type="RefSeq" id="WP_310274508.1">
    <property type="nucleotide sequence ID" value="NZ_JAVDXW010000001.1"/>
</dbReference>
<dbReference type="EMBL" id="JAVDXW010000001">
    <property type="protein sequence ID" value="MDR7302729.1"/>
    <property type="molecule type" value="Genomic_DNA"/>
</dbReference>
<name>A0AAE3ZGW0_9ACTN</name>
<dbReference type="GO" id="GO:0016301">
    <property type="term" value="F:kinase activity"/>
    <property type="evidence" value="ECO:0007669"/>
    <property type="project" value="UniProtKB-KW"/>
</dbReference>
<protein>
    <submittedName>
        <fullName evidence="2">Aminoglycoside phosphotransferase (APT) family kinase protein</fullName>
    </submittedName>
</protein>
<dbReference type="PANTHER" id="PTHR21310">
    <property type="entry name" value="AMINOGLYCOSIDE PHOSPHOTRANSFERASE-RELATED-RELATED"/>
    <property type="match status" value="1"/>
</dbReference>
<dbReference type="PANTHER" id="PTHR21310:SF15">
    <property type="entry name" value="AMINOGLYCOSIDE PHOSPHOTRANSFERASE DOMAIN-CONTAINING PROTEIN"/>
    <property type="match status" value="1"/>
</dbReference>
<organism evidence="2 3">
    <name type="scientific">Haloactinomyces albus</name>
    <dbReference type="NCBI Taxonomy" id="1352928"/>
    <lineage>
        <taxon>Bacteria</taxon>
        <taxon>Bacillati</taxon>
        <taxon>Actinomycetota</taxon>
        <taxon>Actinomycetes</taxon>
        <taxon>Actinopolysporales</taxon>
        <taxon>Actinopolysporaceae</taxon>
        <taxon>Haloactinomyces</taxon>
    </lineage>
</organism>